<evidence type="ECO:0000256" key="4">
    <source>
        <dbReference type="ARBA" id="ARBA00022617"/>
    </source>
</evidence>
<dbReference type="SUPFAM" id="SSF48264">
    <property type="entry name" value="Cytochrome P450"/>
    <property type="match status" value="1"/>
</dbReference>
<accession>A0A0H2SKR2</accession>
<gene>
    <name evidence="11" type="ORF">SCHPADRAFT_936868</name>
</gene>
<evidence type="ECO:0000256" key="7">
    <source>
        <dbReference type="ARBA" id="ARBA00023004"/>
    </source>
</evidence>
<evidence type="ECO:0000313" key="12">
    <source>
        <dbReference type="Proteomes" id="UP000053477"/>
    </source>
</evidence>
<evidence type="ECO:0000256" key="1">
    <source>
        <dbReference type="ARBA" id="ARBA00001971"/>
    </source>
</evidence>
<dbReference type="InterPro" id="IPR002401">
    <property type="entry name" value="Cyt_P450_E_grp-I"/>
</dbReference>
<dbReference type="InterPro" id="IPR050364">
    <property type="entry name" value="Cytochrome_P450_fung"/>
</dbReference>
<keyword evidence="12" id="KW-1185">Reference proteome</keyword>
<feature type="binding site" description="axial binding residue" evidence="9">
    <location>
        <position position="463"/>
    </location>
    <ligand>
        <name>heme</name>
        <dbReference type="ChEBI" id="CHEBI:30413"/>
    </ligand>
    <ligandPart>
        <name>Fe</name>
        <dbReference type="ChEBI" id="CHEBI:18248"/>
    </ligandPart>
</feature>
<dbReference type="InterPro" id="IPR001128">
    <property type="entry name" value="Cyt_P450"/>
</dbReference>
<evidence type="ECO:0000256" key="2">
    <source>
        <dbReference type="ARBA" id="ARBA00005179"/>
    </source>
</evidence>
<dbReference type="Gene3D" id="1.10.630.10">
    <property type="entry name" value="Cytochrome P450"/>
    <property type="match status" value="1"/>
</dbReference>
<protein>
    <submittedName>
        <fullName evidence="11">Cytochrome P450</fullName>
    </submittedName>
</protein>
<comment type="similarity">
    <text evidence="3 10">Belongs to the cytochrome P450 family.</text>
</comment>
<dbReference type="GO" id="GO:0016705">
    <property type="term" value="F:oxidoreductase activity, acting on paired donors, with incorporation or reduction of molecular oxygen"/>
    <property type="evidence" value="ECO:0007669"/>
    <property type="project" value="InterPro"/>
</dbReference>
<dbReference type="STRING" id="27342.A0A0H2SKR2"/>
<sequence length="532" mass="60374">MGHSMRGENPSHETMFSNLNRLDIIVLVICSLMFGMTRTRNKQKRISNATLPPGPVPIPFLGNTLDMPRKDDRLVVTEWGKQYGDLVMVTLLGGRKVIFLNSAKAAVDLFEKRSRIYSDRPQHPLISESVGVDWNMALIPHNEVWRRQRKVFVSRFGIRRVGNYKELQESMTRQTLHRLLKNPEDFLELLHLHAGQTIMKVVYNIDVESGNDRCIQNVLRVFEVLSEASRPIAHLIDSMPISTSNFFKHIHYFWPGVLRERSVARMRADTEDMLNVPFSFVKTRMAQGIHEPSYVADLLENQEAEGLDEELIIKSAGVAYAAGAESSAASTAAFMLAMINYPEVQEKAQAEIDKVIGRQRLPTFSDRESLPYIYAIYKEVLRWHTVVPQGVPRVLREDDTYGGYLLPAGCSVISNTWGILHDPAIFPDPMAFKPERYFSSDGELDLSLNDPERYAFGYGRRICAGMHFAENSLWIFIAQMLATTKISHKLDTQGRKIAAHLRPTQGLVSQPGPFQCSIVPRFEQAISLLVKE</sequence>
<evidence type="ECO:0000256" key="5">
    <source>
        <dbReference type="ARBA" id="ARBA00022723"/>
    </source>
</evidence>
<evidence type="ECO:0000256" key="9">
    <source>
        <dbReference type="PIRSR" id="PIRSR602401-1"/>
    </source>
</evidence>
<evidence type="ECO:0000256" key="3">
    <source>
        <dbReference type="ARBA" id="ARBA00010617"/>
    </source>
</evidence>
<keyword evidence="8 10" id="KW-0503">Monooxygenase</keyword>
<proteinExistence type="inferred from homology"/>
<comment type="cofactor">
    <cofactor evidence="1 9">
        <name>heme</name>
        <dbReference type="ChEBI" id="CHEBI:30413"/>
    </cofactor>
</comment>
<dbReference type="PANTHER" id="PTHR46300">
    <property type="entry name" value="P450, PUTATIVE (EUROFUNG)-RELATED-RELATED"/>
    <property type="match status" value="1"/>
</dbReference>
<dbReference type="GO" id="GO:0020037">
    <property type="term" value="F:heme binding"/>
    <property type="evidence" value="ECO:0007669"/>
    <property type="project" value="InterPro"/>
</dbReference>
<dbReference type="InterPro" id="IPR036396">
    <property type="entry name" value="Cyt_P450_sf"/>
</dbReference>
<dbReference type="GO" id="GO:0005506">
    <property type="term" value="F:iron ion binding"/>
    <property type="evidence" value="ECO:0007669"/>
    <property type="project" value="InterPro"/>
</dbReference>
<dbReference type="PANTHER" id="PTHR46300:SF7">
    <property type="entry name" value="P450, PUTATIVE (EUROFUNG)-RELATED"/>
    <property type="match status" value="1"/>
</dbReference>
<evidence type="ECO:0000256" key="6">
    <source>
        <dbReference type="ARBA" id="ARBA00023002"/>
    </source>
</evidence>
<organism evidence="11 12">
    <name type="scientific">Schizopora paradoxa</name>
    <dbReference type="NCBI Taxonomy" id="27342"/>
    <lineage>
        <taxon>Eukaryota</taxon>
        <taxon>Fungi</taxon>
        <taxon>Dikarya</taxon>
        <taxon>Basidiomycota</taxon>
        <taxon>Agaricomycotina</taxon>
        <taxon>Agaricomycetes</taxon>
        <taxon>Hymenochaetales</taxon>
        <taxon>Schizoporaceae</taxon>
        <taxon>Schizopora</taxon>
    </lineage>
</organism>
<reference evidence="11 12" key="1">
    <citation type="submission" date="2015-04" db="EMBL/GenBank/DDBJ databases">
        <title>Complete genome sequence of Schizopora paradoxa KUC8140, a cosmopolitan wood degrader in East Asia.</title>
        <authorList>
            <consortium name="DOE Joint Genome Institute"/>
            <person name="Min B."/>
            <person name="Park H."/>
            <person name="Jang Y."/>
            <person name="Kim J.-J."/>
            <person name="Kim K.H."/>
            <person name="Pangilinan J."/>
            <person name="Lipzen A."/>
            <person name="Riley R."/>
            <person name="Grigoriev I.V."/>
            <person name="Spatafora J.W."/>
            <person name="Choi I.-G."/>
        </authorList>
    </citation>
    <scope>NUCLEOTIDE SEQUENCE [LARGE SCALE GENOMIC DNA]</scope>
    <source>
        <strain evidence="11 12">KUC8140</strain>
    </source>
</reference>
<evidence type="ECO:0000256" key="10">
    <source>
        <dbReference type="RuleBase" id="RU000461"/>
    </source>
</evidence>
<comment type="pathway">
    <text evidence="2">Secondary metabolite biosynthesis.</text>
</comment>
<dbReference type="CDD" id="cd11065">
    <property type="entry name" value="CYP64-like"/>
    <property type="match status" value="1"/>
</dbReference>
<dbReference type="AlphaFoldDB" id="A0A0H2SKR2"/>
<keyword evidence="7 9" id="KW-0408">Iron</keyword>
<dbReference type="Pfam" id="PF00067">
    <property type="entry name" value="p450"/>
    <property type="match status" value="1"/>
</dbReference>
<dbReference type="InParanoid" id="A0A0H2SKR2"/>
<dbReference type="PROSITE" id="PS00086">
    <property type="entry name" value="CYTOCHROME_P450"/>
    <property type="match status" value="1"/>
</dbReference>
<keyword evidence="5 9" id="KW-0479">Metal-binding</keyword>
<dbReference type="PRINTS" id="PR00463">
    <property type="entry name" value="EP450I"/>
</dbReference>
<name>A0A0H2SKR2_9AGAM</name>
<dbReference type="EMBL" id="KQ085902">
    <property type="protein sequence ID" value="KLO17676.1"/>
    <property type="molecule type" value="Genomic_DNA"/>
</dbReference>
<keyword evidence="4 9" id="KW-0349">Heme</keyword>
<keyword evidence="6 10" id="KW-0560">Oxidoreductase</keyword>
<evidence type="ECO:0000256" key="8">
    <source>
        <dbReference type="ARBA" id="ARBA00023033"/>
    </source>
</evidence>
<dbReference type="OrthoDB" id="2789670at2759"/>
<dbReference type="Proteomes" id="UP000053477">
    <property type="component" value="Unassembled WGS sequence"/>
</dbReference>
<dbReference type="InterPro" id="IPR017972">
    <property type="entry name" value="Cyt_P450_CS"/>
</dbReference>
<dbReference type="GO" id="GO:0004497">
    <property type="term" value="F:monooxygenase activity"/>
    <property type="evidence" value="ECO:0007669"/>
    <property type="project" value="UniProtKB-KW"/>
</dbReference>
<evidence type="ECO:0000313" key="11">
    <source>
        <dbReference type="EMBL" id="KLO17676.1"/>
    </source>
</evidence>